<dbReference type="Proteomes" id="UP000191554">
    <property type="component" value="Unassembled WGS sequence"/>
</dbReference>
<proteinExistence type="predicted"/>
<organism evidence="2 3">
    <name type="scientific">Ruminiclostridium hungatei</name>
    <name type="common">Clostridium hungatei</name>
    <dbReference type="NCBI Taxonomy" id="48256"/>
    <lineage>
        <taxon>Bacteria</taxon>
        <taxon>Bacillati</taxon>
        <taxon>Bacillota</taxon>
        <taxon>Clostridia</taxon>
        <taxon>Eubacteriales</taxon>
        <taxon>Oscillospiraceae</taxon>
        <taxon>Ruminiclostridium</taxon>
    </lineage>
</organism>
<reference evidence="2 3" key="1">
    <citation type="submission" date="2017-03" db="EMBL/GenBank/DDBJ databases">
        <title>Genome sequence of Clostridium hungatei DSM 14427.</title>
        <authorList>
            <person name="Poehlein A."/>
            <person name="Daniel R."/>
        </authorList>
    </citation>
    <scope>NUCLEOTIDE SEQUENCE [LARGE SCALE GENOMIC DNA]</scope>
    <source>
        <strain evidence="2 3">DSM 14427</strain>
    </source>
</reference>
<dbReference type="RefSeq" id="WP_080063178.1">
    <property type="nucleotide sequence ID" value="NZ_MZGX01000003.1"/>
</dbReference>
<gene>
    <name evidence="2" type="ORF">CLHUN_07220</name>
</gene>
<dbReference type="EMBL" id="MZGX01000003">
    <property type="protein sequence ID" value="OPX45784.1"/>
    <property type="molecule type" value="Genomic_DNA"/>
</dbReference>
<evidence type="ECO:0000313" key="3">
    <source>
        <dbReference type="Proteomes" id="UP000191554"/>
    </source>
</evidence>
<protein>
    <recommendedName>
        <fullName evidence="1">GAF domain-containing protein</fullName>
    </recommendedName>
</protein>
<dbReference type="OrthoDB" id="1736267at2"/>
<keyword evidence="3" id="KW-1185">Reference proteome</keyword>
<comment type="caution">
    <text evidence="2">The sequence shown here is derived from an EMBL/GenBank/DDBJ whole genome shotgun (WGS) entry which is preliminary data.</text>
</comment>
<dbReference type="AlphaFoldDB" id="A0A1V4SPM1"/>
<sequence length="642" mass="73233">MMYQSILKRIEDEKKDEAISAKLYRYTGLVQAIDYFSQKLVFEQIIDAAFDFINELLLVDRSAIFVLEDGAYCIKKAKGFNGTLENMPKTTELENLATFNGNILYEREKVTKFFNPESIDRLEVNAAVPLIIEGNLYGFILFHNKNIGEDDYIISEALMRLINNALENFSRYEKLARVNSELDEKIFNLFAINQSSKILLSELRMDVLYSISVDVFSELTRSKVTGFVLFDERAEKFALKSFKDVFYKLKDIHIDLTLKEASVVNQNKLIIDLTKEADCNYIDSLFPGATAQLEQLEAKYIVLILKEQQILGFVTLSETVTESEYSAGIFELIESLASSTFTALSNAKLFSMVNEQKALIQKKLDKLISLNNLSKNISSSIRIDTLLETCAKTLEISFNVSKGMLCLYKKEANQFKIANTINLESCSTKPVIPNQYWKRLFEGDTVYAMGQENIKKYMGDGLAGEIGEAQGVLLIPVYVDMLEIEVLGVMAIFKYQDTQLDNEENMLIMETIAGNIAPVLNNLLIMQLQQRFMLPNYIEMFKKDLKEEVKKAIEYKTDLTVLQIMDENGSVFKGNSIINNLKTCFKNVYPFSPNNIFVIENNGDKELDDKISTCTNGKKLVIRKMKLGTEFKSFAGFFELYR</sequence>
<dbReference type="STRING" id="48256.CLHUN_07220"/>
<dbReference type="InterPro" id="IPR003018">
    <property type="entry name" value="GAF"/>
</dbReference>
<name>A0A1V4SPM1_RUMHU</name>
<evidence type="ECO:0000259" key="1">
    <source>
        <dbReference type="Pfam" id="PF13492"/>
    </source>
</evidence>
<feature type="domain" description="GAF" evidence="1">
    <location>
        <begin position="42"/>
        <end position="168"/>
    </location>
</feature>
<dbReference type="SUPFAM" id="SSF55781">
    <property type="entry name" value="GAF domain-like"/>
    <property type="match status" value="3"/>
</dbReference>
<dbReference type="Gene3D" id="3.30.450.40">
    <property type="match status" value="2"/>
</dbReference>
<dbReference type="InterPro" id="IPR029016">
    <property type="entry name" value="GAF-like_dom_sf"/>
</dbReference>
<dbReference type="Pfam" id="PF13492">
    <property type="entry name" value="GAF_3"/>
    <property type="match status" value="1"/>
</dbReference>
<accession>A0A1V4SPM1</accession>
<evidence type="ECO:0000313" key="2">
    <source>
        <dbReference type="EMBL" id="OPX45784.1"/>
    </source>
</evidence>